<sequence>MRVFVTALAGGVTYGVTNLTDQPEIWKITLSVFLAGAALIVQQLADFERRLERGLSEFNETALLFSQLDVSPVGAEEVRQLARNVASLESGRDPFFYAFVRGEIRRTAKLLEDLKGHHADYPGEDRDWLLNLTRCASASVDAVSTSVDRGFWETDLGWRYEDAQEEAVRRGVRVRRLIILNSPGDLDADVDEIRDRQRSLGVDVRVLVLSTLEARDRRDAVRNFVVFDDAISYEMTTEDNDPSRIYETSLIVGERAAQRGRRFEAWWAKGE</sequence>
<name>A0A6G3QZH5_9ACTN</name>
<dbReference type="RefSeq" id="WP_164335988.1">
    <property type="nucleotide sequence ID" value="NZ_JAAGMD010000654.1"/>
</dbReference>
<dbReference type="AlphaFoldDB" id="A0A6G3QZH5"/>
<comment type="caution">
    <text evidence="1">The sequence shown here is derived from an EMBL/GenBank/DDBJ whole genome shotgun (WGS) entry which is preliminary data.</text>
</comment>
<reference evidence="1" key="1">
    <citation type="submission" date="2020-01" db="EMBL/GenBank/DDBJ databases">
        <title>Insect and environment-associated Actinomycetes.</title>
        <authorList>
            <person name="Currrie C."/>
            <person name="Chevrette M."/>
            <person name="Carlson C."/>
            <person name="Stubbendieck R."/>
            <person name="Wendt-Pienkowski E."/>
        </authorList>
    </citation>
    <scope>NUCLEOTIDE SEQUENCE</scope>
    <source>
        <strain evidence="1">SID14436</strain>
    </source>
</reference>
<proteinExistence type="predicted"/>
<dbReference type="EMBL" id="JAAGMD010000654">
    <property type="protein sequence ID" value="NEA88856.1"/>
    <property type="molecule type" value="Genomic_DNA"/>
</dbReference>
<protein>
    <submittedName>
        <fullName evidence="1">Uncharacterized protein</fullName>
    </submittedName>
</protein>
<organism evidence="1">
    <name type="scientific">Streptomyces sp. SID14436</name>
    <dbReference type="NCBI Taxonomy" id="2706070"/>
    <lineage>
        <taxon>Bacteria</taxon>
        <taxon>Bacillati</taxon>
        <taxon>Actinomycetota</taxon>
        <taxon>Actinomycetes</taxon>
        <taxon>Kitasatosporales</taxon>
        <taxon>Streptomycetaceae</taxon>
        <taxon>Streptomyces</taxon>
    </lineage>
</organism>
<accession>A0A6G3QZH5</accession>
<gene>
    <name evidence="1" type="ORF">G3I53_23125</name>
</gene>
<evidence type="ECO:0000313" key="1">
    <source>
        <dbReference type="EMBL" id="NEA88856.1"/>
    </source>
</evidence>